<evidence type="ECO:0000256" key="3">
    <source>
        <dbReference type="ARBA" id="ARBA00005046"/>
    </source>
</evidence>
<dbReference type="FunFam" id="3.40.980.10:FF:000004">
    <property type="entry name" value="Molybdopterin molybdenumtransferase"/>
    <property type="match status" value="1"/>
</dbReference>
<dbReference type="InterPro" id="IPR036135">
    <property type="entry name" value="MoeA_linker/N_sf"/>
</dbReference>
<dbReference type="PANTHER" id="PTHR10192">
    <property type="entry name" value="MOLYBDOPTERIN BIOSYNTHESIS PROTEIN"/>
    <property type="match status" value="1"/>
</dbReference>
<dbReference type="InterPro" id="IPR001453">
    <property type="entry name" value="MoaB/Mog_dom"/>
</dbReference>
<sequence length="416" mass="42907">MDDCTAHGPTALSLDAALARIDQGYGPVTGTEAAPLRAALGRVLAEEVTAPVNVPPAAVSAMDGWGFAAGEGMGEGERRLSVAGRVPAGSSFAGVVAPGQAVRIFTGAPIPAGVDRVAMQEDCRAEADGVAVWVPARLKPGANIRPLGEDMTAGSVVLRPGQRMRAQEIGLAAAVGRSTVTVRTRLRVALFSTGDELREPGTPKPDHAIYDANRYTLAAQLDALGVEVIDLGILPDRPDATRAALAEAAERADLLVTSGGVSVGEEDHVKAAVSALGSIDLWTLAIKPGKPLALGRVGTTPFLGLPGNPVSAMVTFLLVGRPLVLRLSGASSAATPRSLVVAGFSFTKKPGRREFLRARLERAPDSRPLAIKFPSNSSGVLTSMVEADGLVDMPAEAVAIKPGDLVDFLPFTGLFA</sequence>
<evidence type="ECO:0000256" key="4">
    <source>
        <dbReference type="ARBA" id="ARBA00010763"/>
    </source>
</evidence>
<accession>A0A418W4E1</accession>
<dbReference type="SUPFAM" id="SSF53218">
    <property type="entry name" value="Molybdenum cofactor biosynthesis proteins"/>
    <property type="match status" value="1"/>
</dbReference>
<evidence type="ECO:0000256" key="10">
    <source>
        <dbReference type="ARBA" id="ARBA00047317"/>
    </source>
</evidence>
<dbReference type="AlphaFoldDB" id="A0A418W4E1"/>
<keyword evidence="6 11" id="KW-0808">Transferase</keyword>
<dbReference type="PROSITE" id="PS01079">
    <property type="entry name" value="MOCF_BIOSYNTHESIS_2"/>
    <property type="match status" value="1"/>
</dbReference>
<keyword evidence="8 11" id="KW-0460">Magnesium</keyword>
<evidence type="ECO:0000256" key="7">
    <source>
        <dbReference type="ARBA" id="ARBA00022723"/>
    </source>
</evidence>
<keyword evidence="14" id="KW-1185">Reference proteome</keyword>
<dbReference type="GO" id="GO:0006777">
    <property type="term" value="P:Mo-molybdopterin cofactor biosynthetic process"/>
    <property type="evidence" value="ECO:0007669"/>
    <property type="project" value="UniProtKB-UniRule"/>
</dbReference>
<evidence type="ECO:0000256" key="9">
    <source>
        <dbReference type="ARBA" id="ARBA00023150"/>
    </source>
</evidence>
<dbReference type="GO" id="GO:0005829">
    <property type="term" value="C:cytosol"/>
    <property type="evidence" value="ECO:0007669"/>
    <property type="project" value="TreeGrafter"/>
</dbReference>
<dbReference type="OrthoDB" id="9804758at2"/>
<reference evidence="13 14" key="1">
    <citation type="submission" date="2018-09" db="EMBL/GenBank/DDBJ databases">
        <authorList>
            <person name="Zhu H."/>
        </authorList>
    </citation>
    <scope>NUCLEOTIDE SEQUENCE [LARGE SCALE GENOMIC DNA]</scope>
    <source>
        <strain evidence="13 14">K2W22B-5</strain>
    </source>
</reference>
<comment type="pathway">
    <text evidence="3 11">Cofactor biosynthesis; molybdopterin biosynthesis.</text>
</comment>
<dbReference type="UniPathway" id="UPA00344"/>
<evidence type="ECO:0000256" key="6">
    <source>
        <dbReference type="ARBA" id="ARBA00022679"/>
    </source>
</evidence>
<dbReference type="InterPro" id="IPR005110">
    <property type="entry name" value="MoeA_linker/N"/>
</dbReference>
<dbReference type="GO" id="GO:0046872">
    <property type="term" value="F:metal ion binding"/>
    <property type="evidence" value="ECO:0007669"/>
    <property type="project" value="UniProtKB-UniRule"/>
</dbReference>
<evidence type="ECO:0000256" key="5">
    <source>
        <dbReference type="ARBA" id="ARBA00022505"/>
    </source>
</evidence>
<comment type="caution">
    <text evidence="13">The sequence shown here is derived from an EMBL/GenBank/DDBJ whole genome shotgun (WGS) entry which is preliminary data.</text>
</comment>
<comment type="function">
    <text evidence="2 11">Catalyzes the insertion of molybdate into adenylated molybdopterin with the concomitant release of AMP.</text>
</comment>
<proteinExistence type="inferred from homology"/>
<dbReference type="Pfam" id="PF03454">
    <property type="entry name" value="MoeA_C"/>
    <property type="match status" value="1"/>
</dbReference>
<protein>
    <recommendedName>
        <fullName evidence="11">Molybdopterin molybdenumtransferase</fullName>
        <ecNumber evidence="11">2.10.1.1</ecNumber>
    </recommendedName>
</protein>
<dbReference type="Pfam" id="PF00994">
    <property type="entry name" value="MoCF_biosynth"/>
    <property type="match status" value="1"/>
</dbReference>
<dbReference type="InterPro" id="IPR036425">
    <property type="entry name" value="MoaB/Mog-like_dom_sf"/>
</dbReference>
<evidence type="ECO:0000256" key="2">
    <source>
        <dbReference type="ARBA" id="ARBA00002901"/>
    </source>
</evidence>
<evidence type="ECO:0000313" key="13">
    <source>
        <dbReference type="EMBL" id="RJF84903.1"/>
    </source>
</evidence>
<dbReference type="NCBIfam" id="TIGR00177">
    <property type="entry name" value="molyb_syn"/>
    <property type="match status" value="1"/>
</dbReference>
<dbReference type="Gene3D" id="2.40.340.10">
    <property type="entry name" value="MoeA, C-terminal, domain IV"/>
    <property type="match status" value="1"/>
</dbReference>
<name>A0A418W4E1_9PROT</name>
<dbReference type="GO" id="GO:0061599">
    <property type="term" value="F:molybdopterin molybdotransferase activity"/>
    <property type="evidence" value="ECO:0007669"/>
    <property type="project" value="UniProtKB-UniRule"/>
</dbReference>
<dbReference type="Gene3D" id="3.40.980.10">
    <property type="entry name" value="MoaB/Mog-like domain"/>
    <property type="match status" value="1"/>
</dbReference>
<dbReference type="RefSeq" id="WP_119830534.1">
    <property type="nucleotide sequence ID" value="NZ_QYUL01000001.1"/>
</dbReference>
<gene>
    <name evidence="13" type="ORF">D3877_10550</name>
</gene>
<dbReference type="EMBL" id="QYUL01000001">
    <property type="protein sequence ID" value="RJF84903.1"/>
    <property type="molecule type" value="Genomic_DNA"/>
</dbReference>
<comment type="similarity">
    <text evidence="4 11">Belongs to the MoeA family.</text>
</comment>
<evidence type="ECO:0000259" key="12">
    <source>
        <dbReference type="SMART" id="SM00852"/>
    </source>
</evidence>
<feature type="domain" description="MoaB/Mog" evidence="12">
    <location>
        <begin position="189"/>
        <end position="326"/>
    </location>
</feature>
<dbReference type="Gene3D" id="2.170.190.11">
    <property type="entry name" value="Molybdopterin biosynthesis moea protein, domain 3"/>
    <property type="match status" value="1"/>
</dbReference>
<dbReference type="InterPro" id="IPR008284">
    <property type="entry name" value="MoCF_biosynth_CS"/>
</dbReference>
<dbReference type="NCBIfam" id="NF045515">
    <property type="entry name" value="Glp_gephyrin"/>
    <property type="match status" value="1"/>
</dbReference>
<dbReference type="InterPro" id="IPR005111">
    <property type="entry name" value="MoeA_C_domain_IV"/>
</dbReference>
<dbReference type="SUPFAM" id="SSF63882">
    <property type="entry name" value="MoeA N-terminal region -like"/>
    <property type="match status" value="1"/>
</dbReference>
<dbReference type="EC" id="2.10.1.1" evidence="11"/>
<evidence type="ECO:0000256" key="11">
    <source>
        <dbReference type="RuleBase" id="RU365090"/>
    </source>
</evidence>
<dbReference type="Gene3D" id="3.90.105.10">
    <property type="entry name" value="Molybdopterin biosynthesis moea protein, domain 2"/>
    <property type="match status" value="1"/>
</dbReference>
<evidence type="ECO:0000256" key="8">
    <source>
        <dbReference type="ARBA" id="ARBA00022842"/>
    </source>
</evidence>
<evidence type="ECO:0000313" key="14">
    <source>
        <dbReference type="Proteomes" id="UP000283458"/>
    </source>
</evidence>
<dbReference type="Proteomes" id="UP000283458">
    <property type="component" value="Unassembled WGS sequence"/>
</dbReference>
<dbReference type="InterPro" id="IPR036688">
    <property type="entry name" value="MoeA_C_domain_IV_sf"/>
</dbReference>
<organism evidence="13 14">
    <name type="scientific">Azospirillum cavernae</name>
    <dbReference type="NCBI Taxonomy" id="2320860"/>
    <lineage>
        <taxon>Bacteria</taxon>
        <taxon>Pseudomonadati</taxon>
        <taxon>Pseudomonadota</taxon>
        <taxon>Alphaproteobacteria</taxon>
        <taxon>Rhodospirillales</taxon>
        <taxon>Azospirillaceae</taxon>
        <taxon>Azospirillum</taxon>
    </lineage>
</organism>
<dbReference type="Pfam" id="PF03453">
    <property type="entry name" value="MoeA_N"/>
    <property type="match status" value="1"/>
</dbReference>
<keyword evidence="5 11" id="KW-0500">Molybdenum</keyword>
<comment type="cofactor">
    <cofactor evidence="1 11">
        <name>Mg(2+)</name>
        <dbReference type="ChEBI" id="CHEBI:18420"/>
    </cofactor>
</comment>
<dbReference type="InterPro" id="IPR038987">
    <property type="entry name" value="MoeA-like"/>
</dbReference>
<comment type="catalytic activity">
    <reaction evidence="10">
        <text>adenylyl-molybdopterin + molybdate = Mo-molybdopterin + AMP + H(+)</text>
        <dbReference type="Rhea" id="RHEA:35047"/>
        <dbReference type="ChEBI" id="CHEBI:15378"/>
        <dbReference type="ChEBI" id="CHEBI:36264"/>
        <dbReference type="ChEBI" id="CHEBI:62727"/>
        <dbReference type="ChEBI" id="CHEBI:71302"/>
        <dbReference type="ChEBI" id="CHEBI:456215"/>
        <dbReference type="EC" id="2.10.1.1"/>
    </reaction>
</comment>
<evidence type="ECO:0000256" key="1">
    <source>
        <dbReference type="ARBA" id="ARBA00001946"/>
    </source>
</evidence>
<dbReference type="SUPFAM" id="SSF63867">
    <property type="entry name" value="MoeA C-terminal domain-like"/>
    <property type="match status" value="1"/>
</dbReference>
<dbReference type="CDD" id="cd00887">
    <property type="entry name" value="MoeA"/>
    <property type="match status" value="1"/>
</dbReference>
<dbReference type="SMART" id="SM00852">
    <property type="entry name" value="MoCF_biosynth"/>
    <property type="match status" value="1"/>
</dbReference>
<keyword evidence="9 11" id="KW-0501">Molybdenum cofactor biosynthesis</keyword>
<keyword evidence="7 11" id="KW-0479">Metal-binding</keyword>
<dbReference type="PANTHER" id="PTHR10192:SF5">
    <property type="entry name" value="GEPHYRIN"/>
    <property type="match status" value="1"/>
</dbReference>